<organism evidence="1 2">
    <name type="scientific">Scutellospora calospora</name>
    <dbReference type="NCBI Taxonomy" id="85575"/>
    <lineage>
        <taxon>Eukaryota</taxon>
        <taxon>Fungi</taxon>
        <taxon>Fungi incertae sedis</taxon>
        <taxon>Mucoromycota</taxon>
        <taxon>Glomeromycotina</taxon>
        <taxon>Glomeromycetes</taxon>
        <taxon>Diversisporales</taxon>
        <taxon>Gigasporaceae</taxon>
        <taxon>Scutellospora</taxon>
    </lineage>
</organism>
<protein>
    <submittedName>
        <fullName evidence="1">2996_t:CDS:1</fullName>
    </submittedName>
</protein>
<reference evidence="1" key="1">
    <citation type="submission" date="2021-06" db="EMBL/GenBank/DDBJ databases">
        <authorList>
            <person name="Kallberg Y."/>
            <person name="Tangrot J."/>
            <person name="Rosling A."/>
        </authorList>
    </citation>
    <scope>NUCLEOTIDE SEQUENCE</scope>
    <source>
        <strain evidence="1">AU212A</strain>
    </source>
</reference>
<gene>
    <name evidence="1" type="ORF">SCALOS_LOCUS8752</name>
</gene>
<keyword evidence="2" id="KW-1185">Reference proteome</keyword>
<feature type="non-terminal residue" evidence="1">
    <location>
        <position position="1"/>
    </location>
</feature>
<accession>A0ACA9NG20</accession>
<comment type="caution">
    <text evidence="1">The sequence shown here is derived from an EMBL/GenBank/DDBJ whole genome shotgun (WGS) entry which is preliminary data.</text>
</comment>
<evidence type="ECO:0000313" key="2">
    <source>
        <dbReference type="Proteomes" id="UP000789860"/>
    </source>
</evidence>
<evidence type="ECO:0000313" key="1">
    <source>
        <dbReference type="EMBL" id="CAG8653578.1"/>
    </source>
</evidence>
<proteinExistence type="predicted"/>
<sequence length="205" mass="23441">LDESIRKKDKLGRAVKKQQKSPSCRNMPLSTYLLKPFQRLLKYPLLITNLLKCTDKEGFDYENTVSLKTKLDNVLCDVEEQKREHDNMQRLRELETRIDGLGHYRLAVNNRQLLKESPACQNSLSLKKQPSLRKTLTVTSAPAPSSKRHSVRNLYTIECNDIVLLAERTGVTNEGQPTYKLVSRPPPTPLDDEPVMIHRADDSDS</sequence>
<dbReference type="Proteomes" id="UP000789860">
    <property type="component" value="Unassembled WGS sequence"/>
</dbReference>
<dbReference type="EMBL" id="CAJVPM010024416">
    <property type="protein sequence ID" value="CAG8653578.1"/>
    <property type="molecule type" value="Genomic_DNA"/>
</dbReference>
<feature type="non-terminal residue" evidence="1">
    <location>
        <position position="205"/>
    </location>
</feature>
<name>A0ACA9NG20_9GLOM</name>